<evidence type="ECO:0000256" key="2">
    <source>
        <dbReference type="ARBA" id="ARBA00004174"/>
    </source>
</evidence>
<dbReference type="GO" id="GO:0020037">
    <property type="term" value="F:heme binding"/>
    <property type="evidence" value="ECO:0007669"/>
    <property type="project" value="InterPro"/>
</dbReference>
<reference evidence="15" key="1">
    <citation type="submission" date="2020-01" db="EMBL/GenBank/DDBJ databases">
        <title>Draft genome sequence of the Termite Coptotermes fromosanus.</title>
        <authorList>
            <person name="Itakura S."/>
            <person name="Yosikawa Y."/>
            <person name="Umezawa K."/>
        </authorList>
    </citation>
    <scope>NUCLEOTIDE SEQUENCE [LARGE SCALE GENOMIC DNA]</scope>
</reference>
<comment type="cofactor">
    <cofactor evidence="1 13">
        <name>heme</name>
        <dbReference type="ChEBI" id="CHEBI:30413"/>
    </cofactor>
</comment>
<evidence type="ECO:0000256" key="1">
    <source>
        <dbReference type="ARBA" id="ARBA00001971"/>
    </source>
</evidence>
<dbReference type="FunFam" id="1.10.630.10:FF:000042">
    <property type="entry name" value="Cytochrome P450"/>
    <property type="match status" value="1"/>
</dbReference>
<evidence type="ECO:0000256" key="6">
    <source>
        <dbReference type="ARBA" id="ARBA00022723"/>
    </source>
</evidence>
<dbReference type="PROSITE" id="PS00086">
    <property type="entry name" value="CYTOCHROME_P450"/>
    <property type="match status" value="2"/>
</dbReference>
<dbReference type="InParanoid" id="A0A6L2Q5Z5"/>
<gene>
    <name evidence="14" type="ORF">Cfor_10230</name>
</gene>
<dbReference type="EMBL" id="BLKM01000837">
    <property type="protein sequence ID" value="GFG38942.1"/>
    <property type="molecule type" value="Genomic_DNA"/>
</dbReference>
<dbReference type="PRINTS" id="PR00463">
    <property type="entry name" value="EP450I"/>
</dbReference>
<evidence type="ECO:0000256" key="8">
    <source>
        <dbReference type="ARBA" id="ARBA00022848"/>
    </source>
</evidence>
<dbReference type="InterPro" id="IPR050476">
    <property type="entry name" value="Insect_CytP450_Detox"/>
</dbReference>
<protein>
    <recommendedName>
        <fullName evidence="16">Cytochrome P450</fullName>
    </recommendedName>
</protein>
<dbReference type="Pfam" id="PF00067">
    <property type="entry name" value="p450"/>
    <property type="match status" value="2"/>
</dbReference>
<dbReference type="PANTHER" id="PTHR24292">
    <property type="entry name" value="CYTOCHROME P450"/>
    <property type="match status" value="1"/>
</dbReference>
<dbReference type="OrthoDB" id="2789670at2759"/>
<dbReference type="CDD" id="cd11056">
    <property type="entry name" value="CYP6-like"/>
    <property type="match status" value="2"/>
</dbReference>
<keyword evidence="10 13" id="KW-0408">Iron</keyword>
<dbReference type="InterPro" id="IPR017972">
    <property type="entry name" value="Cyt_P450_CS"/>
</dbReference>
<keyword evidence="5 13" id="KW-0349">Heme</keyword>
<evidence type="ECO:0008006" key="16">
    <source>
        <dbReference type="Google" id="ProtNLM"/>
    </source>
</evidence>
<evidence type="ECO:0000256" key="12">
    <source>
        <dbReference type="ARBA" id="ARBA00023136"/>
    </source>
</evidence>
<dbReference type="PRINTS" id="PR00385">
    <property type="entry name" value="P450"/>
</dbReference>
<evidence type="ECO:0000313" key="14">
    <source>
        <dbReference type="EMBL" id="GFG38942.1"/>
    </source>
</evidence>
<dbReference type="FunFam" id="1.10.630.10:FF:000182">
    <property type="entry name" value="Cytochrome P450 3A4"/>
    <property type="match status" value="1"/>
</dbReference>
<proteinExistence type="inferred from homology"/>
<dbReference type="InterPro" id="IPR036396">
    <property type="entry name" value="Cyt_P450_sf"/>
</dbReference>
<evidence type="ECO:0000256" key="9">
    <source>
        <dbReference type="ARBA" id="ARBA00023002"/>
    </source>
</evidence>
<dbReference type="AlphaFoldDB" id="A0A6L2Q5Z5"/>
<dbReference type="GO" id="GO:0016705">
    <property type="term" value="F:oxidoreductase activity, acting on paired donors, with incorporation or reduction of molecular oxygen"/>
    <property type="evidence" value="ECO:0007669"/>
    <property type="project" value="InterPro"/>
</dbReference>
<keyword evidence="8" id="KW-0492">Microsome</keyword>
<evidence type="ECO:0000256" key="7">
    <source>
        <dbReference type="ARBA" id="ARBA00022824"/>
    </source>
</evidence>
<dbReference type="PANTHER" id="PTHR24292:SF54">
    <property type="entry name" value="CYP9F3-RELATED"/>
    <property type="match status" value="1"/>
</dbReference>
<dbReference type="FunCoup" id="A0A6L2Q5Z5">
    <property type="interactions" value="42"/>
</dbReference>
<dbReference type="InterPro" id="IPR001128">
    <property type="entry name" value="Cyt_P450"/>
</dbReference>
<evidence type="ECO:0000256" key="13">
    <source>
        <dbReference type="PIRSR" id="PIRSR602401-1"/>
    </source>
</evidence>
<keyword evidence="9" id="KW-0560">Oxidoreductase</keyword>
<evidence type="ECO:0000313" key="15">
    <source>
        <dbReference type="Proteomes" id="UP000502823"/>
    </source>
</evidence>
<feature type="binding site" description="axial binding residue" evidence="13">
    <location>
        <position position="703"/>
    </location>
    <ligand>
        <name>heme</name>
        <dbReference type="ChEBI" id="CHEBI:30413"/>
    </ligand>
    <ligandPart>
        <name>Fe</name>
        <dbReference type="ChEBI" id="CHEBI:18248"/>
    </ligandPart>
</feature>
<dbReference type="SUPFAM" id="SSF48264">
    <property type="entry name" value="Cytochrome P450"/>
    <property type="match status" value="2"/>
</dbReference>
<keyword evidence="7" id="KW-0256">Endoplasmic reticulum</keyword>
<evidence type="ECO:0000256" key="5">
    <source>
        <dbReference type="ARBA" id="ARBA00022617"/>
    </source>
</evidence>
<keyword evidence="12" id="KW-0472">Membrane</keyword>
<keyword evidence="6 13" id="KW-0479">Metal-binding</keyword>
<dbReference type="InterPro" id="IPR002401">
    <property type="entry name" value="Cyt_P450_E_grp-I"/>
</dbReference>
<name>A0A6L2Q5Z5_COPFO</name>
<accession>A0A6L2Q5Z5</accession>
<dbReference type="GO" id="GO:0005789">
    <property type="term" value="C:endoplasmic reticulum membrane"/>
    <property type="evidence" value="ECO:0007669"/>
    <property type="project" value="UniProtKB-SubCell"/>
</dbReference>
<evidence type="ECO:0000256" key="4">
    <source>
        <dbReference type="ARBA" id="ARBA00010617"/>
    </source>
</evidence>
<comment type="caution">
    <text evidence="14">The sequence shown here is derived from an EMBL/GenBank/DDBJ whole genome shotgun (WGS) entry which is preliminary data.</text>
</comment>
<dbReference type="Gene3D" id="1.10.630.10">
    <property type="entry name" value="Cytochrome P450"/>
    <property type="match status" value="2"/>
</dbReference>
<dbReference type="GO" id="GO:0004497">
    <property type="term" value="F:monooxygenase activity"/>
    <property type="evidence" value="ECO:0007669"/>
    <property type="project" value="UniProtKB-KW"/>
</dbReference>
<comment type="similarity">
    <text evidence="4">Belongs to the cytochrome P450 family.</text>
</comment>
<evidence type="ECO:0000256" key="3">
    <source>
        <dbReference type="ARBA" id="ARBA00004406"/>
    </source>
</evidence>
<sequence>MATREERRIVRPDMIHLLMQAKKGTLQGDENAMNNGTSKKPKWDDDDMAAQVMLFFLAGFDAASTLLCFTAHQLATHPDIQSRLQEEIDTTLDKDRGKLTYEAVQTMKYLDMVVSETLRIYPPAVLMDRRCVKTYMLPTDPRFTLKPRDVVWVPIYALHHDPDYFPDPEKFDPERFSDENKGNIKNFTYLPFGSGPRNCIGNRFALMESKIALVQLLSSFNFRVVSKTPIPIQITKKALTMTVDGGFWLGLEHRSLCTWALVTGLTLLVTYLVGTWTHNHFTTQNVPSLKPLPFLGNMAPVVFRVLSFPDFAVDMYNRLKGYKYGGVFQFMYPTLLLRDPELIKMVTVKDFEHFLDHQAPISEEAEPLFGKALFNLKGQRWKDMRSTLSPAFTSSKMRNMFVLITECGKHLGDFLEKCIKDKKVPMKDLFTRYTNDVIATSAFGIGCDSLNNPKNEFYEMGKTVTNFRGVRALIFFGYMMSPKLMKLLHIKFMSSSVVNFFRALVHNTMATREERGIVRPDMIHLLMQAKKGTLQGDENAATNGTKWDDDDMAAQVVLFFLAGFDTASTLLCFAAHQLATHPDIQSRLQEEIDMTLDKDGGKLTYEAVQTMKYLDMVVSETLRIYPPAVLIDRRCVKTYTLPTEPRFTLKPGDVVWVPIYALHHDPDYFPDPEKFDPERFSDENKGNIKNFTYLPFGSGPRNCIGNRFALMESKIALVQLLSRFNFRVVSKTPIPIQITKKGFNMTVDGGFWLGLEHRVKQ</sequence>
<dbReference type="GO" id="GO:0005506">
    <property type="term" value="F:iron ion binding"/>
    <property type="evidence" value="ECO:0007669"/>
    <property type="project" value="InterPro"/>
</dbReference>
<evidence type="ECO:0000256" key="11">
    <source>
        <dbReference type="ARBA" id="ARBA00023033"/>
    </source>
</evidence>
<organism evidence="14 15">
    <name type="scientific">Coptotermes formosanus</name>
    <name type="common">Formosan subterranean termite</name>
    <dbReference type="NCBI Taxonomy" id="36987"/>
    <lineage>
        <taxon>Eukaryota</taxon>
        <taxon>Metazoa</taxon>
        <taxon>Ecdysozoa</taxon>
        <taxon>Arthropoda</taxon>
        <taxon>Hexapoda</taxon>
        <taxon>Insecta</taxon>
        <taxon>Pterygota</taxon>
        <taxon>Neoptera</taxon>
        <taxon>Polyneoptera</taxon>
        <taxon>Dictyoptera</taxon>
        <taxon>Blattodea</taxon>
        <taxon>Blattoidea</taxon>
        <taxon>Termitoidae</taxon>
        <taxon>Rhinotermitidae</taxon>
        <taxon>Coptotermes</taxon>
    </lineage>
</organism>
<keyword evidence="11" id="KW-0503">Monooxygenase</keyword>
<keyword evidence="15" id="KW-1185">Reference proteome</keyword>
<dbReference type="Proteomes" id="UP000502823">
    <property type="component" value="Unassembled WGS sequence"/>
</dbReference>
<comment type="subcellular location">
    <subcellularLocation>
        <location evidence="3">Endoplasmic reticulum membrane</location>
        <topology evidence="3">Peripheral membrane protein</topology>
    </subcellularLocation>
    <subcellularLocation>
        <location evidence="2">Microsome membrane</location>
        <topology evidence="2">Peripheral membrane protein</topology>
    </subcellularLocation>
</comment>
<evidence type="ECO:0000256" key="10">
    <source>
        <dbReference type="ARBA" id="ARBA00023004"/>
    </source>
</evidence>